<dbReference type="GO" id="GO:0006364">
    <property type="term" value="P:rRNA processing"/>
    <property type="evidence" value="ECO:0007669"/>
    <property type="project" value="TreeGrafter"/>
</dbReference>
<dbReference type="SMART" id="SM00538">
    <property type="entry name" value="POP4"/>
    <property type="match status" value="1"/>
</dbReference>
<dbReference type="InterPro" id="IPR016848">
    <property type="entry name" value="RNase_P/MRP_Rpp29-subunit"/>
</dbReference>
<proteinExistence type="inferred from homology"/>
<evidence type="ECO:0000256" key="7">
    <source>
        <dbReference type="ARBA" id="ARBA00022722"/>
    </source>
</evidence>
<evidence type="ECO:0000256" key="3">
    <source>
        <dbReference type="ARBA" id="ARBA00006181"/>
    </source>
</evidence>
<evidence type="ECO:0000256" key="9">
    <source>
        <dbReference type="ARBA" id="ARBA00022801"/>
    </source>
</evidence>
<reference evidence="11" key="1">
    <citation type="journal article" date="2023" name="G3 (Bethesda)">
        <title>Whole genome assemblies of Zophobas morio and Tenebrio molitor.</title>
        <authorList>
            <person name="Kaur S."/>
            <person name="Stinson S.A."/>
            <person name="diCenzo G.C."/>
        </authorList>
    </citation>
    <scope>NUCLEOTIDE SEQUENCE</scope>
    <source>
        <strain evidence="11">QUZm001</strain>
    </source>
</reference>
<gene>
    <name evidence="11" type="ORF">Zmor_003722</name>
</gene>
<name>A0AA38HMH2_9CUCU</name>
<protein>
    <recommendedName>
        <fullName evidence="4">Ribonuclease P protein subunit p29</fullName>
    </recommendedName>
</protein>
<keyword evidence="8" id="KW-0255">Endonuclease</keyword>
<dbReference type="GO" id="GO:0030677">
    <property type="term" value="C:ribonuclease P complex"/>
    <property type="evidence" value="ECO:0007669"/>
    <property type="project" value="InterPro"/>
</dbReference>
<dbReference type="Proteomes" id="UP001168821">
    <property type="component" value="Unassembled WGS sequence"/>
</dbReference>
<evidence type="ECO:0000256" key="4">
    <source>
        <dbReference type="ARBA" id="ARBA00016225"/>
    </source>
</evidence>
<dbReference type="InterPro" id="IPR036980">
    <property type="entry name" value="RNase_P/MRP_Rpp29_sf"/>
</dbReference>
<sequence length="222" mass="25693">MTNALYSNLPENYLPDAPEIGEPYKYIENLLLKELPKSDSKNLSHELKWTFLLEKHRSTKKKPKPIRKKKTFLTRKERKELDILKLPKTGWDYDSLAPIRQMWREYMKQNLELVGPAPSCTDSDWSNFSTILARSEVIGSELKVVRSKVPSHIGLSGTVVLETKTTFQIVTPQSQFKIIPKNTSVFEFLLDKLKFTVFGKHIMTKPSERSVKKIKSQMLPDL</sequence>
<dbReference type="GO" id="GO:0005634">
    <property type="term" value="C:nucleus"/>
    <property type="evidence" value="ECO:0007669"/>
    <property type="project" value="UniProtKB-SubCell"/>
</dbReference>
<dbReference type="Pfam" id="PF01868">
    <property type="entry name" value="RNase_P-MRP_p29"/>
    <property type="match status" value="1"/>
</dbReference>
<dbReference type="PANTHER" id="PTHR13348">
    <property type="entry name" value="RIBONUCLEASE P SUBUNIT P29"/>
    <property type="match status" value="1"/>
</dbReference>
<keyword evidence="7" id="KW-0540">Nuclease</keyword>
<dbReference type="InterPro" id="IPR002730">
    <property type="entry name" value="Rpp29/RNP1"/>
</dbReference>
<dbReference type="GO" id="GO:0016787">
    <property type="term" value="F:hydrolase activity"/>
    <property type="evidence" value="ECO:0007669"/>
    <property type="project" value="UniProtKB-KW"/>
</dbReference>
<keyword evidence="5" id="KW-0963">Cytoplasm</keyword>
<dbReference type="AlphaFoldDB" id="A0AA38HMH2"/>
<evidence type="ECO:0000256" key="6">
    <source>
        <dbReference type="ARBA" id="ARBA00022694"/>
    </source>
</evidence>
<keyword evidence="12" id="KW-1185">Reference proteome</keyword>
<comment type="subcellular location">
    <subcellularLocation>
        <location evidence="2">Nucleus</location>
    </subcellularLocation>
</comment>
<dbReference type="GO" id="GO:0033204">
    <property type="term" value="F:ribonuclease P RNA binding"/>
    <property type="evidence" value="ECO:0007669"/>
    <property type="project" value="InterPro"/>
</dbReference>
<comment type="caution">
    <text evidence="11">The sequence shown here is derived from an EMBL/GenBank/DDBJ whole genome shotgun (WGS) entry which is preliminary data.</text>
</comment>
<evidence type="ECO:0000256" key="1">
    <source>
        <dbReference type="ARBA" id="ARBA00002435"/>
    </source>
</evidence>
<dbReference type="PANTHER" id="PTHR13348:SF0">
    <property type="entry name" value="RIBONUCLEASE P PROTEIN SUBUNIT P29"/>
    <property type="match status" value="1"/>
</dbReference>
<evidence type="ECO:0000256" key="5">
    <source>
        <dbReference type="ARBA" id="ARBA00022490"/>
    </source>
</evidence>
<comment type="similarity">
    <text evidence="3">Belongs to the eukaryotic/archaeal RNase P protein component 1 family.</text>
</comment>
<evidence type="ECO:0000256" key="10">
    <source>
        <dbReference type="ARBA" id="ARBA00046486"/>
    </source>
</evidence>
<comment type="function">
    <text evidence="1">Component of ribonuclease P, a ribonucleoprotein complex that generates mature tRNA molecules by cleaving their 5'-ends.</text>
</comment>
<evidence type="ECO:0000313" key="12">
    <source>
        <dbReference type="Proteomes" id="UP001168821"/>
    </source>
</evidence>
<dbReference type="GO" id="GO:0004519">
    <property type="term" value="F:endonuclease activity"/>
    <property type="evidence" value="ECO:0007669"/>
    <property type="project" value="UniProtKB-KW"/>
</dbReference>
<keyword evidence="6" id="KW-0819">tRNA processing</keyword>
<dbReference type="HAMAP" id="MF_00754">
    <property type="entry name" value="RNase_P_1"/>
    <property type="match status" value="1"/>
</dbReference>
<evidence type="ECO:0000313" key="11">
    <source>
        <dbReference type="EMBL" id="KAJ3640425.1"/>
    </source>
</evidence>
<dbReference type="SUPFAM" id="SSF101744">
    <property type="entry name" value="Rof/RNase P subunit-like"/>
    <property type="match status" value="1"/>
</dbReference>
<accession>A0AA38HMH2</accession>
<dbReference type="Gene3D" id="2.30.30.210">
    <property type="entry name" value="Ribonuclease P/MRP, subunit p29"/>
    <property type="match status" value="1"/>
</dbReference>
<evidence type="ECO:0000256" key="2">
    <source>
        <dbReference type="ARBA" id="ARBA00004123"/>
    </source>
</evidence>
<dbReference type="EMBL" id="JALNTZ010000010">
    <property type="protein sequence ID" value="KAJ3640425.1"/>
    <property type="molecule type" value="Genomic_DNA"/>
</dbReference>
<dbReference type="InterPro" id="IPR023538">
    <property type="entry name" value="RNP1"/>
</dbReference>
<organism evidence="11 12">
    <name type="scientific">Zophobas morio</name>
    <dbReference type="NCBI Taxonomy" id="2755281"/>
    <lineage>
        <taxon>Eukaryota</taxon>
        <taxon>Metazoa</taxon>
        <taxon>Ecdysozoa</taxon>
        <taxon>Arthropoda</taxon>
        <taxon>Hexapoda</taxon>
        <taxon>Insecta</taxon>
        <taxon>Pterygota</taxon>
        <taxon>Neoptera</taxon>
        <taxon>Endopterygota</taxon>
        <taxon>Coleoptera</taxon>
        <taxon>Polyphaga</taxon>
        <taxon>Cucujiformia</taxon>
        <taxon>Tenebrionidae</taxon>
        <taxon>Zophobas</taxon>
    </lineage>
</organism>
<comment type="subunit">
    <text evidence="10">Component of nuclear RNase P and RNase MRP ribonucleoproteins. RNase P consists of a catalytic RNA moiety and 10 different protein chains; POP1, POP4, POP5, POP7, RPP14, RPP21, RPP25, RPP30, RPP38 and RPP40. Within the RNase P complex, POP1, POP7 and RPP25 form the 'finger' subcomplex, POP5, RPP14, RPP40 and homodimeric RPP30 form the 'palm' subcomplex, and RPP21, POP4 and RPP38 form the 'wrist' subcomplex. All subunits of the RNase P complex interact with the catalytic RNA. Several subunits of RNase P are also part of the RNase MRP complex. RNase MRP consists of a catalytic RNA moiety and about 8 protein subunits; POP1, POP7, RPP25, RPP30, RPP38, RPP40 and possibly also POP4 and POP5.</text>
</comment>
<keyword evidence="9" id="KW-0378">Hydrolase</keyword>
<dbReference type="GO" id="GO:0001682">
    <property type="term" value="P:tRNA 5'-leader removal"/>
    <property type="evidence" value="ECO:0007669"/>
    <property type="project" value="InterPro"/>
</dbReference>
<dbReference type="InterPro" id="IPR023534">
    <property type="entry name" value="Rof/RNase_P-like"/>
</dbReference>
<evidence type="ECO:0000256" key="8">
    <source>
        <dbReference type="ARBA" id="ARBA00022759"/>
    </source>
</evidence>
<dbReference type="GO" id="GO:0000172">
    <property type="term" value="C:ribonuclease MRP complex"/>
    <property type="evidence" value="ECO:0007669"/>
    <property type="project" value="InterPro"/>
</dbReference>